<feature type="non-terminal residue" evidence="1">
    <location>
        <position position="141"/>
    </location>
</feature>
<reference evidence="1 2" key="1">
    <citation type="submission" date="2015-08" db="EMBL/GenBank/DDBJ databases">
        <title>Next Generation Sequencing and Analysis of the Genome of Puccinia sorghi L Schw, the Causal Agent of Maize Common Rust.</title>
        <authorList>
            <person name="Rochi L."/>
            <person name="Burguener G."/>
            <person name="Darino M."/>
            <person name="Turjanski A."/>
            <person name="Kreff E."/>
            <person name="Dieguez M.J."/>
            <person name="Sacco F."/>
        </authorList>
    </citation>
    <scope>NUCLEOTIDE SEQUENCE [LARGE SCALE GENOMIC DNA]</scope>
    <source>
        <strain evidence="1 2">RO10H11247</strain>
    </source>
</reference>
<proteinExistence type="predicted"/>
<evidence type="ECO:0000313" key="1">
    <source>
        <dbReference type="EMBL" id="KNZ46425.1"/>
    </source>
</evidence>
<dbReference type="EMBL" id="LAVV01012693">
    <property type="protein sequence ID" value="KNZ46425.1"/>
    <property type="molecule type" value="Genomic_DNA"/>
</dbReference>
<dbReference type="VEuPathDB" id="FungiDB:VP01_7279g1"/>
<sequence>MSITLNKIFFNKFRFITINKLLRLNFNINDITGFITNVKTTLSRFHEIGIDLPDDILTYLIIDKLPPALDNVIYTNDRVSMASGSGTKINPIYLFTESSKKCRQGAHNTLDDHNEAHCWFLHPDQHPSRSPRFSGSKVEVT</sequence>
<keyword evidence="2" id="KW-1185">Reference proteome</keyword>
<dbReference type="AlphaFoldDB" id="A0A0L6UF83"/>
<protein>
    <submittedName>
        <fullName evidence="1">Uncharacterized protein</fullName>
    </submittedName>
</protein>
<organism evidence="1 2">
    <name type="scientific">Puccinia sorghi</name>
    <dbReference type="NCBI Taxonomy" id="27349"/>
    <lineage>
        <taxon>Eukaryota</taxon>
        <taxon>Fungi</taxon>
        <taxon>Dikarya</taxon>
        <taxon>Basidiomycota</taxon>
        <taxon>Pucciniomycotina</taxon>
        <taxon>Pucciniomycetes</taxon>
        <taxon>Pucciniales</taxon>
        <taxon>Pucciniaceae</taxon>
        <taxon>Puccinia</taxon>
    </lineage>
</organism>
<comment type="caution">
    <text evidence="1">The sequence shown here is derived from an EMBL/GenBank/DDBJ whole genome shotgun (WGS) entry which is preliminary data.</text>
</comment>
<name>A0A0L6UF83_9BASI</name>
<dbReference type="OrthoDB" id="2847449at2759"/>
<evidence type="ECO:0000313" key="2">
    <source>
        <dbReference type="Proteomes" id="UP000037035"/>
    </source>
</evidence>
<dbReference type="Proteomes" id="UP000037035">
    <property type="component" value="Unassembled WGS sequence"/>
</dbReference>
<gene>
    <name evidence="1" type="ORF">VP01_7279g1</name>
</gene>
<accession>A0A0L6UF83</accession>